<evidence type="ECO:0000256" key="3">
    <source>
        <dbReference type="ARBA" id="ARBA00023163"/>
    </source>
</evidence>
<dbReference type="EMBL" id="SNWM01000001">
    <property type="protein sequence ID" value="TDO23799.1"/>
    <property type="molecule type" value="Genomic_DNA"/>
</dbReference>
<keyword evidence="1" id="KW-0805">Transcription regulation</keyword>
<dbReference type="SUPFAM" id="SSF46689">
    <property type="entry name" value="Homeodomain-like"/>
    <property type="match status" value="1"/>
</dbReference>
<dbReference type="Proteomes" id="UP000295499">
    <property type="component" value="Unassembled WGS sequence"/>
</dbReference>
<protein>
    <submittedName>
        <fullName evidence="5">Helix-turn-helix protein</fullName>
    </submittedName>
</protein>
<evidence type="ECO:0000256" key="2">
    <source>
        <dbReference type="ARBA" id="ARBA00023125"/>
    </source>
</evidence>
<comment type="caution">
    <text evidence="5">The sequence shown here is derived from an EMBL/GenBank/DDBJ whole genome shotgun (WGS) entry which is preliminary data.</text>
</comment>
<dbReference type="InterPro" id="IPR018060">
    <property type="entry name" value="HTH_AraC"/>
</dbReference>
<dbReference type="Gene3D" id="1.10.10.60">
    <property type="entry name" value="Homeodomain-like"/>
    <property type="match status" value="1"/>
</dbReference>
<sequence length="308" mass="35263">MEKSTPYEIKTISDFHKLLGAPAPEHPLISVIDIKPFDQIPAGVPGTIVYGFYNISLKRGFKSPAKFKYGQQAYDFDEGVLSFMSPGQISIFDPQKYASPDQSGWLLLVHPDFLWNTALTKKIAQYGYFDYAVNEALFLSEKEEATLLQLLTNIRQEYHNNMDKFSHDIIITQLESLLSYSDRFYQRQFLTRRKTNHQLLDRLNEELTGYFNDVNAKRNGLPPVSYLAEQLHVSPDYLSGLLKSLTGMTTQQHIHEKLIEKAKQQLSSTNLSVSEIAYQLGFEHSQSFSKLFKAKTDLSPLAFRAKFN</sequence>
<dbReference type="PANTHER" id="PTHR43280:SF32">
    <property type="entry name" value="TRANSCRIPTIONAL REGULATORY PROTEIN"/>
    <property type="match status" value="1"/>
</dbReference>
<dbReference type="AlphaFoldDB" id="A0A4R6INH2"/>
<dbReference type="GO" id="GO:0043565">
    <property type="term" value="F:sequence-specific DNA binding"/>
    <property type="evidence" value="ECO:0007669"/>
    <property type="project" value="InterPro"/>
</dbReference>
<gene>
    <name evidence="5" type="ORF">CLV32_0084</name>
</gene>
<feature type="domain" description="HTH araC/xylS-type" evidence="4">
    <location>
        <begin position="205"/>
        <end position="306"/>
    </location>
</feature>
<dbReference type="RefSeq" id="WP_133551341.1">
    <property type="nucleotide sequence ID" value="NZ_SNWM01000001.1"/>
</dbReference>
<evidence type="ECO:0000256" key="1">
    <source>
        <dbReference type="ARBA" id="ARBA00023015"/>
    </source>
</evidence>
<keyword evidence="2" id="KW-0238">DNA-binding</keyword>
<evidence type="ECO:0000313" key="5">
    <source>
        <dbReference type="EMBL" id="TDO23799.1"/>
    </source>
</evidence>
<keyword evidence="3" id="KW-0804">Transcription</keyword>
<accession>A0A4R6INH2</accession>
<keyword evidence="6" id="KW-1185">Reference proteome</keyword>
<evidence type="ECO:0000259" key="4">
    <source>
        <dbReference type="PROSITE" id="PS01124"/>
    </source>
</evidence>
<name>A0A4R6INH2_9SPHI</name>
<proteinExistence type="predicted"/>
<dbReference type="OrthoDB" id="9816214at2"/>
<dbReference type="InterPro" id="IPR009057">
    <property type="entry name" value="Homeodomain-like_sf"/>
</dbReference>
<dbReference type="Pfam" id="PF12833">
    <property type="entry name" value="HTH_18"/>
    <property type="match status" value="1"/>
</dbReference>
<dbReference type="SMART" id="SM00342">
    <property type="entry name" value="HTH_ARAC"/>
    <property type="match status" value="1"/>
</dbReference>
<evidence type="ECO:0000313" key="6">
    <source>
        <dbReference type="Proteomes" id="UP000295499"/>
    </source>
</evidence>
<dbReference type="GO" id="GO:0003700">
    <property type="term" value="F:DNA-binding transcription factor activity"/>
    <property type="evidence" value="ECO:0007669"/>
    <property type="project" value="InterPro"/>
</dbReference>
<organism evidence="5 6">
    <name type="scientific">Pedobacter duraquae</name>
    <dbReference type="NCBI Taxonomy" id="425511"/>
    <lineage>
        <taxon>Bacteria</taxon>
        <taxon>Pseudomonadati</taxon>
        <taxon>Bacteroidota</taxon>
        <taxon>Sphingobacteriia</taxon>
        <taxon>Sphingobacteriales</taxon>
        <taxon>Sphingobacteriaceae</taxon>
        <taxon>Pedobacter</taxon>
    </lineage>
</organism>
<dbReference type="PANTHER" id="PTHR43280">
    <property type="entry name" value="ARAC-FAMILY TRANSCRIPTIONAL REGULATOR"/>
    <property type="match status" value="1"/>
</dbReference>
<reference evidence="5 6" key="1">
    <citation type="submission" date="2019-03" db="EMBL/GenBank/DDBJ databases">
        <title>Genomic Encyclopedia of Archaeal and Bacterial Type Strains, Phase II (KMG-II): from individual species to whole genera.</title>
        <authorList>
            <person name="Goeker M."/>
        </authorList>
    </citation>
    <scope>NUCLEOTIDE SEQUENCE [LARGE SCALE GENOMIC DNA]</scope>
    <source>
        <strain evidence="5 6">DSM 19034</strain>
    </source>
</reference>
<dbReference type="PROSITE" id="PS01124">
    <property type="entry name" value="HTH_ARAC_FAMILY_2"/>
    <property type="match status" value="1"/>
</dbReference>